<dbReference type="Proteomes" id="UP000007490">
    <property type="component" value="Chromosome"/>
</dbReference>
<protein>
    <submittedName>
        <fullName evidence="5">Regulatory protein ArsR</fullName>
    </submittedName>
</protein>
<evidence type="ECO:0000256" key="2">
    <source>
        <dbReference type="ARBA" id="ARBA00023125"/>
    </source>
</evidence>
<dbReference type="SUPFAM" id="SSF46785">
    <property type="entry name" value="Winged helix' DNA-binding domain"/>
    <property type="match status" value="1"/>
</dbReference>
<dbReference type="RefSeq" id="WP_013645865.1">
    <property type="nucleotide sequence ID" value="NC_015216.1"/>
</dbReference>
<keyword evidence="6" id="KW-1185">Reference proteome</keyword>
<proteinExistence type="predicted"/>
<dbReference type="InterPro" id="IPR036390">
    <property type="entry name" value="WH_DNA-bd_sf"/>
</dbReference>
<keyword evidence="2" id="KW-0238">DNA-binding</keyword>
<dbReference type="KEGG" id="mel:Metbo_2300"/>
<dbReference type="STRING" id="877455.Metbo_2300"/>
<dbReference type="PANTHER" id="PTHR33154">
    <property type="entry name" value="TRANSCRIPTIONAL REGULATOR, ARSR FAMILY"/>
    <property type="match status" value="1"/>
</dbReference>
<dbReference type="GeneID" id="10278766"/>
<dbReference type="NCBIfam" id="NF033788">
    <property type="entry name" value="HTH_metalloreg"/>
    <property type="match status" value="1"/>
</dbReference>
<dbReference type="InterPro" id="IPR001845">
    <property type="entry name" value="HTH_ArsR_DNA-bd_dom"/>
</dbReference>
<dbReference type="CDD" id="cd00090">
    <property type="entry name" value="HTH_ARSR"/>
    <property type="match status" value="1"/>
</dbReference>
<dbReference type="SMART" id="SM00418">
    <property type="entry name" value="HTH_ARSR"/>
    <property type="match status" value="1"/>
</dbReference>
<dbReference type="PRINTS" id="PR00778">
    <property type="entry name" value="HTHARSR"/>
</dbReference>
<dbReference type="EMBL" id="CP002551">
    <property type="protein sequence ID" value="ADZ10514.1"/>
    <property type="molecule type" value="Genomic_DNA"/>
</dbReference>
<dbReference type="InterPro" id="IPR036388">
    <property type="entry name" value="WH-like_DNA-bd_sf"/>
</dbReference>
<keyword evidence="1" id="KW-0805">Transcription regulation</keyword>
<dbReference type="PROSITE" id="PS50987">
    <property type="entry name" value="HTH_ARSR_2"/>
    <property type="match status" value="1"/>
</dbReference>
<evidence type="ECO:0000256" key="3">
    <source>
        <dbReference type="ARBA" id="ARBA00023163"/>
    </source>
</evidence>
<dbReference type="eggNOG" id="arCOG01682">
    <property type="taxonomic scope" value="Archaea"/>
</dbReference>
<evidence type="ECO:0000259" key="4">
    <source>
        <dbReference type="PROSITE" id="PS50987"/>
    </source>
</evidence>
<evidence type="ECO:0000256" key="1">
    <source>
        <dbReference type="ARBA" id="ARBA00023015"/>
    </source>
</evidence>
<accession>F0T607</accession>
<dbReference type="InterPro" id="IPR011991">
    <property type="entry name" value="ArsR-like_HTH"/>
</dbReference>
<dbReference type="GO" id="GO:0003700">
    <property type="term" value="F:DNA-binding transcription factor activity"/>
    <property type="evidence" value="ECO:0007669"/>
    <property type="project" value="InterPro"/>
</dbReference>
<evidence type="ECO:0000313" key="6">
    <source>
        <dbReference type="Proteomes" id="UP000007490"/>
    </source>
</evidence>
<reference evidence="5 6" key="2">
    <citation type="journal article" date="2014" name="Int. J. Syst. Evol. Microbiol.">
        <title>Methanobacterium paludis sp. nov. and a novel strain of Methanobacterium lacus isolated from northern peatlands.</title>
        <authorList>
            <person name="Cadillo-Quiroz H."/>
            <person name="Brauer S.L."/>
            <person name="Goodson N."/>
            <person name="Yavitt J.B."/>
            <person name="Zinder S.H."/>
        </authorList>
    </citation>
    <scope>NUCLEOTIDE SEQUENCE [LARGE SCALE GENOMIC DNA]</scope>
    <source>
        <strain evidence="5 6">AL-21</strain>
    </source>
</reference>
<evidence type="ECO:0000313" key="5">
    <source>
        <dbReference type="EMBL" id="ADZ10514.1"/>
    </source>
</evidence>
<reference evidence="6" key="1">
    <citation type="submission" date="2011-02" db="EMBL/GenBank/DDBJ databases">
        <title>Complete sequence of Methanobacterium sp. AL-21.</title>
        <authorList>
            <consortium name="US DOE Joint Genome Institute"/>
            <person name="Lucas S."/>
            <person name="Copeland A."/>
            <person name="Lapidus A."/>
            <person name="Cheng J.-F."/>
            <person name="Goodwin L."/>
            <person name="Pitluck S."/>
            <person name="Chertkov O."/>
            <person name="Detter J.C."/>
            <person name="Han C."/>
            <person name="Tapia R."/>
            <person name="Land M."/>
            <person name="Hauser L."/>
            <person name="Kyrpides N."/>
            <person name="Ivanova N."/>
            <person name="Mikhailova N."/>
            <person name="Pagani I."/>
            <person name="Cadillo-Quiroz H."/>
            <person name="Imachi H."/>
            <person name="Zinder S."/>
            <person name="Liu W."/>
            <person name="Woyke T."/>
        </authorList>
    </citation>
    <scope>NUCLEOTIDE SEQUENCE [LARGE SCALE GENOMIC DNA]</scope>
    <source>
        <strain evidence="6">AL-21</strain>
    </source>
</reference>
<dbReference type="HOGENOM" id="CLU_097806_3_5_2"/>
<organism evidence="5 6">
    <name type="scientific">Methanobacterium lacus (strain AL-21)</name>
    <dbReference type="NCBI Taxonomy" id="877455"/>
    <lineage>
        <taxon>Archaea</taxon>
        <taxon>Methanobacteriati</taxon>
        <taxon>Methanobacteriota</taxon>
        <taxon>Methanomada group</taxon>
        <taxon>Methanobacteria</taxon>
        <taxon>Methanobacteriales</taxon>
        <taxon>Methanobacteriaceae</taxon>
        <taxon>Methanobacterium</taxon>
    </lineage>
</organism>
<sequence>MMLRIEPDDEDRSEELEELFKALGNVNRLILIYCLASTEKKSFSVTEMAEMMGLTQPAASQHLKILKTVNILHSNKQGNYIYYTFNKNALVEHKEKIDSLFCCVFNKCEHNEE</sequence>
<keyword evidence="3" id="KW-0804">Transcription</keyword>
<gene>
    <name evidence="5" type="ordered locus">Metbo_2300</name>
</gene>
<dbReference type="PANTHER" id="PTHR33154:SF18">
    <property type="entry name" value="ARSENICAL RESISTANCE OPERON REPRESSOR"/>
    <property type="match status" value="1"/>
</dbReference>
<name>F0T607_METLA</name>
<dbReference type="InterPro" id="IPR051081">
    <property type="entry name" value="HTH_MetalResp_TranReg"/>
</dbReference>
<dbReference type="Pfam" id="PF01022">
    <property type="entry name" value="HTH_5"/>
    <property type="match status" value="1"/>
</dbReference>
<feature type="domain" description="HTH arsR-type" evidence="4">
    <location>
        <begin position="8"/>
        <end position="112"/>
    </location>
</feature>
<dbReference type="Gene3D" id="1.10.10.10">
    <property type="entry name" value="Winged helix-like DNA-binding domain superfamily/Winged helix DNA-binding domain"/>
    <property type="match status" value="1"/>
</dbReference>
<dbReference type="GO" id="GO:0003677">
    <property type="term" value="F:DNA binding"/>
    <property type="evidence" value="ECO:0007669"/>
    <property type="project" value="UniProtKB-KW"/>
</dbReference>
<dbReference type="AlphaFoldDB" id="F0T607"/>